<keyword evidence="2" id="KW-0012">Acyltransferase</keyword>
<dbReference type="AlphaFoldDB" id="A0A6J7PPX4"/>
<organism evidence="6">
    <name type="scientific">freshwater metagenome</name>
    <dbReference type="NCBI Taxonomy" id="449393"/>
    <lineage>
        <taxon>unclassified sequences</taxon>
        <taxon>metagenomes</taxon>
        <taxon>ecological metagenomes</taxon>
    </lineage>
</organism>
<dbReference type="GO" id="GO:0005886">
    <property type="term" value="C:plasma membrane"/>
    <property type="evidence" value="ECO:0007669"/>
    <property type="project" value="TreeGrafter"/>
</dbReference>
<proteinExistence type="predicted"/>
<dbReference type="InterPro" id="IPR002123">
    <property type="entry name" value="Plipid/glycerol_acylTrfase"/>
</dbReference>
<dbReference type="EMBL" id="CAFBPB010000068">
    <property type="protein sequence ID" value="CAB5004054.1"/>
    <property type="molecule type" value="Genomic_DNA"/>
</dbReference>
<protein>
    <submittedName>
        <fullName evidence="6">Unannotated protein</fullName>
    </submittedName>
</protein>
<dbReference type="GO" id="GO:0003841">
    <property type="term" value="F:1-acylglycerol-3-phosphate O-acyltransferase activity"/>
    <property type="evidence" value="ECO:0007669"/>
    <property type="project" value="TreeGrafter"/>
</dbReference>
<feature type="transmembrane region" description="Helical" evidence="4">
    <location>
        <begin position="27"/>
        <end position="44"/>
    </location>
</feature>
<accession>A0A6J7PPX4</accession>
<evidence type="ECO:0000256" key="3">
    <source>
        <dbReference type="SAM" id="MobiDB-lite"/>
    </source>
</evidence>
<reference evidence="6" key="1">
    <citation type="submission" date="2020-05" db="EMBL/GenBank/DDBJ databases">
        <authorList>
            <person name="Chiriac C."/>
            <person name="Salcher M."/>
            <person name="Ghai R."/>
            <person name="Kavagutti S V."/>
        </authorList>
    </citation>
    <scope>NUCLEOTIDE SEQUENCE</scope>
</reference>
<feature type="compositionally biased region" description="Basic residues" evidence="3">
    <location>
        <begin position="260"/>
        <end position="269"/>
    </location>
</feature>
<evidence type="ECO:0000256" key="2">
    <source>
        <dbReference type="ARBA" id="ARBA00023315"/>
    </source>
</evidence>
<keyword evidence="1" id="KW-0808">Transferase</keyword>
<evidence type="ECO:0000313" key="6">
    <source>
        <dbReference type="EMBL" id="CAB5004054.1"/>
    </source>
</evidence>
<dbReference type="GO" id="GO:0006654">
    <property type="term" value="P:phosphatidic acid biosynthetic process"/>
    <property type="evidence" value="ECO:0007669"/>
    <property type="project" value="TreeGrafter"/>
</dbReference>
<keyword evidence="4" id="KW-0812">Transmembrane</keyword>
<feature type="region of interest" description="Disordered" evidence="3">
    <location>
        <begin position="245"/>
        <end position="269"/>
    </location>
</feature>
<dbReference type="CDD" id="cd07989">
    <property type="entry name" value="LPLAT_AGPAT-like"/>
    <property type="match status" value="1"/>
</dbReference>
<dbReference type="SUPFAM" id="SSF69593">
    <property type="entry name" value="Glycerol-3-phosphate (1)-acyltransferase"/>
    <property type="match status" value="1"/>
</dbReference>
<dbReference type="Pfam" id="PF01553">
    <property type="entry name" value="Acyltransferase"/>
    <property type="match status" value="1"/>
</dbReference>
<evidence type="ECO:0000259" key="5">
    <source>
        <dbReference type="SMART" id="SM00563"/>
    </source>
</evidence>
<name>A0A6J7PPX4_9ZZZZ</name>
<dbReference type="PANTHER" id="PTHR10434">
    <property type="entry name" value="1-ACYL-SN-GLYCEROL-3-PHOSPHATE ACYLTRANSFERASE"/>
    <property type="match status" value="1"/>
</dbReference>
<feature type="domain" description="Phospholipid/glycerol acyltransferase" evidence="5">
    <location>
        <begin position="60"/>
        <end position="178"/>
    </location>
</feature>
<dbReference type="SMART" id="SM00563">
    <property type="entry name" value="PlsC"/>
    <property type="match status" value="1"/>
</dbReference>
<sequence length="269" mass="29405">MADQFSVSDSGEISYTPPSGFPLGTNRTFAICAGILIPIITLFVRRDWRGIENIPKSGPAIVASNHLSYSDPILFAQFLYLNGRAPRFLGKRSVFEVPVIGKILLAAGQIPVDRESKDATKALEFAVAVVKAGHLIGIYPEGTLTRDEQGWPMIAKTGIARLAIITQTPVIPVAAWGPQKVLPTYGKIPHLFPRTKVTHYAGPAIDMSPWYGKSDDQQALIEATAHIMRTITLMLEQIRGEVAPAKPFDPHTSDLPRVGNFKKAKRGKK</sequence>
<keyword evidence="4" id="KW-0472">Membrane</keyword>
<gene>
    <name evidence="6" type="ORF">UFOPK4049_00642</name>
</gene>
<dbReference type="PANTHER" id="PTHR10434:SF55">
    <property type="entry name" value="POSSIBLE ACYLTRANSFERASE"/>
    <property type="match status" value="1"/>
</dbReference>
<evidence type="ECO:0000256" key="4">
    <source>
        <dbReference type="SAM" id="Phobius"/>
    </source>
</evidence>
<keyword evidence="4" id="KW-1133">Transmembrane helix</keyword>
<evidence type="ECO:0000256" key="1">
    <source>
        <dbReference type="ARBA" id="ARBA00022679"/>
    </source>
</evidence>